<keyword evidence="2" id="KW-1185">Reference proteome</keyword>
<dbReference type="KEGG" id="vg:65103281"/>
<reference evidence="1" key="1">
    <citation type="journal article" date="2020" name="Arch. Virol.">
        <title>Complete genome sequence and analysis of a novel lymphocystivirus detected in whitemouth croaker (Micropogonias furnieri): lymphocystis disease virus 4.</title>
        <authorList>
            <person name="Doszpoly A."/>
            <person name="Kajan G.L."/>
            <person name="Puentes R."/>
            <person name="Perretta A."/>
        </authorList>
    </citation>
    <scope>NUCLEOTIDE SEQUENCE</scope>
    <source>
        <strain evidence="1">LCDV-WC</strain>
    </source>
</reference>
<name>A0A6B9XJZ8_9VIRU</name>
<dbReference type="RefSeq" id="YP_010087948.1">
    <property type="nucleotide sequence ID" value="NC_055603.1"/>
</dbReference>
<sequence>MNLFEYNQRLRIFNSILSKNSIKFEGRGNKLLILNELFESVTNKLTELANKQIITRPHQLRPCMINYEVDYDENILNEIIDRLVETDDFLKTVISTEAFFCLNKSETMSFWRSLNGCKLQLSTIIHE</sequence>
<organism evidence="1 2">
    <name type="scientific">Lymphocystis disease virus 4</name>
    <dbReference type="NCBI Taxonomy" id="2704413"/>
    <lineage>
        <taxon>Viruses</taxon>
        <taxon>Varidnaviria</taxon>
        <taxon>Bamfordvirae</taxon>
        <taxon>Nucleocytoviricota</taxon>
        <taxon>Megaviricetes</taxon>
        <taxon>Pimascovirales</taxon>
        <taxon>Pimascovirales incertae sedis</taxon>
        <taxon>Iridoviridae</taxon>
        <taxon>Alphairidovirinae</taxon>
        <taxon>Lymphocystivirus</taxon>
        <taxon>Lymphocystivirus micropogonias1</taxon>
    </lineage>
</organism>
<protein>
    <submittedName>
        <fullName evidence="1">Uncharacterized protein</fullName>
    </submittedName>
</protein>
<dbReference type="EMBL" id="MN803438">
    <property type="protein sequence ID" value="QHR78545.1"/>
    <property type="molecule type" value="Genomic_DNA"/>
</dbReference>
<dbReference type="Proteomes" id="UP000678193">
    <property type="component" value="Segment"/>
</dbReference>
<evidence type="ECO:0000313" key="1">
    <source>
        <dbReference type="EMBL" id="QHR78545.1"/>
    </source>
</evidence>
<proteinExistence type="predicted"/>
<accession>A0A6B9XJZ8</accession>
<evidence type="ECO:0000313" key="2">
    <source>
        <dbReference type="Proteomes" id="UP000678193"/>
    </source>
</evidence>
<dbReference type="GeneID" id="65103281"/>